<reference evidence="1 2" key="1">
    <citation type="submission" date="2015-08" db="EMBL/GenBank/DDBJ databases">
        <title>Ancestral chromatin configuration constrains chromatin evolution on differentiating sex chromosomes in Drosophila.</title>
        <authorList>
            <person name="Zhou Q."/>
            <person name="Bachtrog D."/>
        </authorList>
    </citation>
    <scope>NUCLEOTIDE SEQUENCE [LARGE SCALE GENOMIC DNA]</scope>
    <source>
        <tissue evidence="1">Whole larvae</tissue>
    </source>
</reference>
<gene>
    <name evidence="1" type="ORF">Dbus_chr3Lg484</name>
</gene>
<accession>A0A0M5J5L6</accession>
<dbReference type="AlphaFoldDB" id="A0A0M5J5L6"/>
<evidence type="ECO:0000313" key="2">
    <source>
        <dbReference type="Proteomes" id="UP000494163"/>
    </source>
</evidence>
<organism evidence="1 2">
    <name type="scientific">Drosophila busckii</name>
    <name type="common">Fruit fly</name>
    <dbReference type="NCBI Taxonomy" id="30019"/>
    <lineage>
        <taxon>Eukaryota</taxon>
        <taxon>Metazoa</taxon>
        <taxon>Ecdysozoa</taxon>
        <taxon>Arthropoda</taxon>
        <taxon>Hexapoda</taxon>
        <taxon>Insecta</taxon>
        <taxon>Pterygota</taxon>
        <taxon>Neoptera</taxon>
        <taxon>Endopterygota</taxon>
        <taxon>Diptera</taxon>
        <taxon>Brachycera</taxon>
        <taxon>Muscomorpha</taxon>
        <taxon>Ephydroidea</taxon>
        <taxon>Drosophilidae</taxon>
        <taxon>Drosophila</taxon>
    </lineage>
</organism>
<dbReference type="EMBL" id="CP012525">
    <property type="protein sequence ID" value="ALC43318.1"/>
    <property type="molecule type" value="Genomic_DNA"/>
</dbReference>
<sequence length="89" mass="10180">MASHEIALRLPNIDEDGIPVKNADGQTVAKPAVIPQQRKLFDRKGKRPILAHSSYAKFKKCNGDKACIDQILWKSIMKYIMINKYRPKE</sequence>
<evidence type="ECO:0000313" key="1">
    <source>
        <dbReference type="EMBL" id="ALC43318.1"/>
    </source>
</evidence>
<dbReference type="Proteomes" id="UP000494163">
    <property type="component" value="Chromosome 3L"/>
</dbReference>
<proteinExistence type="predicted"/>
<keyword evidence="2" id="KW-1185">Reference proteome</keyword>
<name>A0A0M5J5L6_DROBS</name>
<protein>
    <submittedName>
        <fullName evidence="1">Maker659</fullName>
    </submittedName>
</protein>